<organism evidence="2 3">
    <name type="scientific">Pelobium manganitolerans</name>
    <dbReference type="NCBI Taxonomy" id="1842495"/>
    <lineage>
        <taxon>Bacteria</taxon>
        <taxon>Pseudomonadati</taxon>
        <taxon>Bacteroidota</taxon>
        <taxon>Sphingobacteriia</taxon>
        <taxon>Sphingobacteriales</taxon>
        <taxon>Sphingobacteriaceae</taxon>
        <taxon>Pelobium</taxon>
    </lineage>
</organism>
<dbReference type="EMBL" id="MBTA01000012">
    <property type="protein sequence ID" value="RKD17021.1"/>
    <property type="molecule type" value="Genomic_DNA"/>
</dbReference>
<evidence type="ECO:0000313" key="3">
    <source>
        <dbReference type="Proteomes" id="UP000283433"/>
    </source>
</evidence>
<dbReference type="RefSeq" id="WP_120181212.1">
    <property type="nucleotide sequence ID" value="NZ_CBINCU010000002.1"/>
</dbReference>
<reference evidence="2 3" key="1">
    <citation type="submission" date="2016-07" db="EMBL/GenBank/DDBJ databases">
        <title>Genome of Pelobium manganitolerans.</title>
        <authorList>
            <person name="Wu S."/>
            <person name="Wang G."/>
        </authorList>
    </citation>
    <scope>NUCLEOTIDE SEQUENCE [LARGE SCALE GENOMIC DNA]</scope>
    <source>
        <strain evidence="2 3">YS-25</strain>
    </source>
</reference>
<dbReference type="AlphaFoldDB" id="A0A419S6W5"/>
<name>A0A419S6W5_9SPHI</name>
<accession>A0A419S6W5</accession>
<feature type="chain" id="PRO_5019259324" description="DUF4440 domain-containing protein" evidence="1">
    <location>
        <begin position="26"/>
        <end position="145"/>
    </location>
</feature>
<proteinExistence type="predicted"/>
<feature type="signal peptide" evidence="1">
    <location>
        <begin position="1"/>
        <end position="25"/>
    </location>
</feature>
<dbReference type="Proteomes" id="UP000283433">
    <property type="component" value="Unassembled WGS sequence"/>
</dbReference>
<dbReference type="InterPro" id="IPR032710">
    <property type="entry name" value="NTF2-like_dom_sf"/>
</dbReference>
<dbReference type="Pfam" id="PF12893">
    <property type="entry name" value="Lumazine_bd_2"/>
    <property type="match status" value="1"/>
</dbReference>
<dbReference type="SUPFAM" id="SSF54427">
    <property type="entry name" value="NTF2-like"/>
    <property type="match status" value="1"/>
</dbReference>
<dbReference type="InterPro" id="IPR039437">
    <property type="entry name" value="FrzH/put_lumazine-bd"/>
</dbReference>
<keyword evidence="1" id="KW-0732">Signal</keyword>
<protein>
    <recommendedName>
        <fullName evidence="4">DUF4440 domain-containing protein</fullName>
    </recommendedName>
</protein>
<evidence type="ECO:0008006" key="4">
    <source>
        <dbReference type="Google" id="ProtNLM"/>
    </source>
</evidence>
<comment type="caution">
    <text evidence="2">The sequence shown here is derived from an EMBL/GenBank/DDBJ whole genome shotgun (WGS) entry which is preliminary data.</text>
</comment>
<sequence>MKNFNLKTSILAVLMLVASVGFVKADDKTQSAQSLNESVQQYVNLVKYGQLENFNKMFTEDAKFSISRNGKVVSHTKAEEFAFLRKNKGVTQQCEVLSAVMVNTEAYTVVKVSMIYDGFTRENFVTLVKSGKDWKINAVSSEFKS</sequence>
<dbReference type="OrthoDB" id="764454at2"/>
<keyword evidence="3" id="KW-1185">Reference proteome</keyword>
<gene>
    <name evidence="2" type="ORF">BCY91_02395</name>
</gene>
<dbReference type="Gene3D" id="3.10.450.50">
    <property type="match status" value="1"/>
</dbReference>
<evidence type="ECO:0000256" key="1">
    <source>
        <dbReference type="SAM" id="SignalP"/>
    </source>
</evidence>
<evidence type="ECO:0000313" key="2">
    <source>
        <dbReference type="EMBL" id="RKD17021.1"/>
    </source>
</evidence>